<comment type="caution">
    <text evidence="1">The sequence shown here is derived from an EMBL/GenBank/DDBJ whole genome shotgun (WGS) entry which is preliminary data.</text>
</comment>
<keyword evidence="2" id="KW-1185">Reference proteome</keyword>
<dbReference type="InterPro" id="IPR014913">
    <property type="entry name" value="YppE-like"/>
</dbReference>
<dbReference type="SUPFAM" id="SSF140415">
    <property type="entry name" value="YppE-like"/>
    <property type="match status" value="1"/>
</dbReference>
<dbReference type="Proteomes" id="UP001589836">
    <property type="component" value="Unassembled WGS sequence"/>
</dbReference>
<protein>
    <submittedName>
        <fullName evidence="1">DUF1798 family protein</fullName>
    </submittedName>
</protein>
<gene>
    <name evidence="1" type="ORF">ACFFGV_06250</name>
</gene>
<dbReference type="Pfam" id="PF08807">
    <property type="entry name" value="DUF1798"/>
    <property type="match status" value="1"/>
</dbReference>
<reference evidence="1 2" key="1">
    <citation type="submission" date="2024-09" db="EMBL/GenBank/DDBJ databases">
        <authorList>
            <person name="Sun Q."/>
            <person name="Mori K."/>
        </authorList>
    </citation>
    <scope>NUCLEOTIDE SEQUENCE [LARGE SCALE GENOMIC DNA]</scope>
    <source>
        <strain evidence="1 2">NCAIM B.02529</strain>
    </source>
</reference>
<organism evidence="1 2">
    <name type="scientific">Pontibacillus salicampi</name>
    <dbReference type="NCBI Taxonomy" id="1449801"/>
    <lineage>
        <taxon>Bacteria</taxon>
        <taxon>Bacillati</taxon>
        <taxon>Bacillota</taxon>
        <taxon>Bacilli</taxon>
        <taxon>Bacillales</taxon>
        <taxon>Bacillaceae</taxon>
        <taxon>Pontibacillus</taxon>
    </lineage>
</organism>
<name>A0ABV6LLC7_9BACI</name>
<dbReference type="EMBL" id="JBHLTP010000003">
    <property type="protein sequence ID" value="MFC0523196.1"/>
    <property type="molecule type" value="Genomic_DNA"/>
</dbReference>
<proteinExistence type="predicted"/>
<evidence type="ECO:0000313" key="1">
    <source>
        <dbReference type="EMBL" id="MFC0523196.1"/>
    </source>
</evidence>
<dbReference type="InterPro" id="IPR023351">
    <property type="entry name" value="YppE-like_sf"/>
</dbReference>
<accession>A0ABV6LLC7</accession>
<evidence type="ECO:0000313" key="2">
    <source>
        <dbReference type="Proteomes" id="UP001589836"/>
    </source>
</evidence>
<dbReference type="RefSeq" id="WP_377345737.1">
    <property type="nucleotide sequence ID" value="NZ_JBHLTP010000003.1"/>
</dbReference>
<sequence length="125" mass="15165">MSETLEQHIWTIKEHLDLLKEQYLSSEKPTDKKDYTLFNKVKEETGPLFELIEEWYQEAERFLKQIPQPTVFPLQLQNTKDNFELVLLHSYYIDVKKKRYMELYHSIHFVLNQLLDDINRTTSSK</sequence>
<dbReference type="Gene3D" id="1.20.120.440">
    <property type="entry name" value="YppE-like"/>
    <property type="match status" value="1"/>
</dbReference>